<dbReference type="OrthoDB" id="408177at2759"/>
<evidence type="ECO:0000313" key="6">
    <source>
        <dbReference type="EMBL" id="KAJ1965207.1"/>
    </source>
</evidence>
<dbReference type="InterPro" id="IPR023213">
    <property type="entry name" value="CAT-like_dom_sf"/>
</dbReference>
<dbReference type="Gene3D" id="3.30.559.10">
    <property type="entry name" value="Chloramphenicol acetyltransferase-like domain"/>
    <property type="match status" value="1"/>
</dbReference>
<dbReference type="Gene3D" id="3.30.300.30">
    <property type="match status" value="1"/>
</dbReference>
<evidence type="ECO:0000259" key="5">
    <source>
        <dbReference type="PROSITE" id="PS50075"/>
    </source>
</evidence>
<dbReference type="PANTHER" id="PTHR45527:SF1">
    <property type="entry name" value="FATTY ACID SYNTHASE"/>
    <property type="match status" value="1"/>
</dbReference>
<dbReference type="Pfam" id="PF00550">
    <property type="entry name" value="PP-binding"/>
    <property type="match status" value="1"/>
</dbReference>
<dbReference type="InterPro" id="IPR009081">
    <property type="entry name" value="PP-bd_ACP"/>
</dbReference>
<dbReference type="InterPro" id="IPR000873">
    <property type="entry name" value="AMP-dep_synth/lig_dom"/>
</dbReference>
<keyword evidence="2" id="KW-0597">Phosphoprotein</keyword>
<organism evidence="6 7">
    <name type="scientific">Dispira parvispora</name>
    <dbReference type="NCBI Taxonomy" id="1520584"/>
    <lineage>
        <taxon>Eukaryota</taxon>
        <taxon>Fungi</taxon>
        <taxon>Fungi incertae sedis</taxon>
        <taxon>Zoopagomycota</taxon>
        <taxon>Kickxellomycotina</taxon>
        <taxon>Dimargaritomycetes</taxon>
        <taxon>Dimargaritales</taxon>
        <taxon>Dimargaritaceae</taxon>
        <taxon>Dispira</taxon>
    </lineage>
</organism>
<name>A0A9W8AV65_9FUNG</name>
<dbReference type="GO" id="GO:0016874">
    <property type="term" value="F:ligase activity"/>
    <property type="evidence" value="ECO:0007669"/>
    <property type="project" value="UniProtKB-KW"/>
</dbReference>
<evidence type="ECO:0000256" key="3">
    <source>
        <dbReference type="ARBA" id="ARBA00022598"/>
    </source>
</evidence>
<reference evidence="6" key="1">
    <citation type="submission" date="2022-07" db="EMBL/GenBank/DDBJ databases">
        <title>Phylogenomic reconstructions and comparative analyses of Kickxellomycotina fungi.</title>
        <authorList>
            <person name="Reynolds N.K."/>
            <person name="Stajich J.E."/>
            <person name="Barry K."/>
            <person name="Grigoriev I.V."/>
            <person name="Crous P."/>
            <person name="Smith M.E."/>
        </authorList>
    </citation>
    <scope>NUCLEOTIDE SEQUENCE</scope>
    <source>
        <strain evidence="6">RSA 1196</strain>
    </source>
</reference>
<dbReference type="GO" id="GO:0044550">
    <property type="term" value="P:secondary metabolite biosynthetic process"/>
    <property type="evidence" value="ECO:0007669"/>
    <property type="project" value="TreeGrafter"/>
</dbReference>
<dbReference type="SUPFAM" id="SSF56801">
    <property type="entry name" value="Acetyl-CoA synthetase-like"/>
    <property type="match status" value="1"/>
</dbReference>
<dbReference type="InterPro" id="IPR001242">
    <property type="entry name" value="Condensation_dom"/>
</dbReference>
<dbReference type="Gene3D" id="3.40.50.12780">
    <property type="entry name" value="N-terminal domain of ligase-like"/>
    <property type="match status" value="1"/>
</dbReference>
<dbReference type="CDD" id="cd05930">
    <property type="entry name" value="A_NRPS"/>
    <property type="match status" value="1"/>
</dbReference>
<dbReference type="EMBL" id="JANBPY010000620">
    <property type="protein sequence ID" value="KAJ1965207.1"/>
    <property type="molecule type" value="Genomic_DNA"/>
</dbReference>
<dbReference type="Gene3D" id="1.10.1200.10">
    <property type="entry name" value="ACP-like"/>
    <property type="match status" value="1"/>
</dbReference>
<dbReference type="GO" id="GO:0005737">
    <property type="term" value="C:cytoplasm"/>
    <property type="evidence" value="ECO:0007669"/>
    <property type="project" value="TreeGrafter"/>
</dbReference>
<sequence>MTHFPEEYFPIAIDKNTPRSSPVTPTFQTSDSHSPLHSEYEVTDSCPDAPASTDDNSTILACPSLVFEALPQESPSTDLLPVGDSHNHLPLAELKCIQEWSRGSRASYEGKPHLVHDLVTQGKTPSQLDTVALWCLAPPLKFTYQELIIRAQLVAQRLVTLCSPVTFVILFFQRSPAFVVSMLGTLMAGKTCVPMDATHTSMRLVKMKQQLGKISLVVLTSQEHHATAENHFSNDIVICVDDLVEPGVNTVSCKGCHPAQVNPTDLAFVYFTSGSAGKPKAVPERHESVVNYILGACDVLSLPSECRFLQAMNIGFDSSLLELFATFYLGGTVVLPTKNLMDSLGNVDTCMLTPSMLYAIGDPLDYPNLRVVISVGEPLAPSLAKRWCQAEGEQVRLFNAYGPTETVVTSHFEHVIVTRDDSLVTIGRTIPNVQCYILDDTLHMLSVGEIGEICISGIGVCNSYLNDEQRSRDVFVVNPFGSGMLYRTGDLGYWLPDGRVCCMGRKDNQIKRRGFRIELGEIEEAIRNSKTMENLHNVCVAYDQDRDKLVGFLTPIDVESDQLLSELRKWLPLYMIPDCIVPMDRFPLTANGKVNRQLLLTDHIPIVPKTTGAASMLTRTPIQHKLVTILCDMFKLDEDKVHLHHDTFFTLGGNSISAMYFVSRCKANGIQIAMTDITHQATISTLADCASENMGETTRDLHSSKFTQGPFTLTPIQRMYLGWSLGEPSHWPLPLLLKLTTPRTLDEWHSIVTTLVSHHDMLRARFDRTDGEWRGRILSIDDDPVKINQVVLDDETSYWGVMDKAHREISSTTGPIYVAYVMNHSNTQYFYLVMHHLIGDNMSINILTEDVCTLLDGQPLPKQTLPYALWSQNMEGLRDIVHMDPNQLPCESELVLPPSDDGQMLYSESDQHNHFTTSTLDMATTLALDQFGHRDISAEDIILMGLLLAYTDMFKCTSIPLQYLSHGRNALGNPWDVSHTVGFFIAVCHVILRREQSDDLAAVLRKVQTSLYGVSDLAIKCMLTGHTMMAPVGYNFFGKPTTSYSPKPNGVEVIHVSILDDYQKLHISEEPMDLAFLADYTHDCLLLGVSYKPNLYSFEFMTKLAEEWKKCVQEVVAWLQSQ</sequence>
<dbReference type="Pfam" id="PF00501">
    <property type="entry name" value="AMP-binding"/>
    <property type="match status" value="1"/>
</dbReference>
<dbReference type="Proteomes" id="UP001150925">
    <property type="component" value="Unassembled WGS sequence"/>
</dbReference>
<gene>
    <name evidence="6" type="ORF">IWQ62_002728</name>
</gene>
<dbReference type="InterPro" id="IPR042099">
    <property type="entry name" value="ANL_N_sf"/>
</dbReference>
<dbReference type="PANTHER" id="PTHR45527">
    <property type="entry name" value="NONRIBOSOMAL PEPTIDE SYNTHETASE"/>
    <property type="match status" value="1"/>
</dbReference>
<dbReference type="GO" id="GO:0043041">
    <property type="term" value="P:amino acid activation for nonribosomal peptide biosynthetic process"/>
    <property type="evidence" value="ECO:0007669"/>
    <property type="project" value="TreeGrafter"/>
</dbReference>
<evidence type="ECO:0000256" key="4">
    <source>
        <dbReference type="SAM" id="MobiDB-lite"/>
    </source>
</evidence>
<dbReference type="AlphaFoldDB" id="A0A9W8AV65"/>
<accession>A0A9W8AV65</accession>
<feature type="compositionally biased region" description="Polar residues" evidence="4">
    <location>
        <begin position="18"/>
        <end position="33"/>
    </location>
</feature>
<evidence type="ECO:0000256" key="2">
    <source>
        <dbReference type="ARBA" id="ARBA00022553"/>
    </source>
</evidence>
<proteinExistence type="predicted"/>
<protein>
    <recommendedName>
        <fullName evidence="5">Carrier domain-containing protein</fullName>
    </recommendedName>
</protein>
<feature type="domain" description="Carrier" evidence="5">
    <location>
        <begin position="617"/>
        <end position="694"/>
    </location>
</feature>
<dbReference type="SUPFAM" id="SSF47336">
    <property type="entry name" value="ACP-like"/>
    <property type="match status" value="1"/>
</dbReference>
<dbReference type="Gene3D" id="3.30.559.30">
    <property type="entry name" value="Nonribosomal peptide synthetase, condensation domain"/>
    <property type="match status" value="1"/>
</dbReference>
<evidence type="ECO:0000256" key="1">
    <source>
        <dbReference type="ARBA" id="ARBA00022450"/>
    </source>
</evidence>
<dbReference type="InterPro" id="IPR036736">
    <property type="entry name" value="ACP-like_sf"/>
</dbReference>
<evidence type="ECO:0000313" key="7">
    <source>
        <dbReference type="Proteomes" id="UP001150925"/>
    </source>
</evidence>
<comment type="caution">
    <text evidence="6">The sequence shown here is derived from an EMBL/GenBank/DDBJ whole genome shotgun (WGS) entry which is preliminary data.</text>
</comment>
<dbReference type="PROSITE" id="PS50075">
    <property type="entry name" value="CARRIER"/>
    <property type="match status" value="1"/>
</dbReference>
<keyword evidence="3" id="KW-0436">Ligase</keyword>
<keyword evidence="7" id="KW-1185">Reference proteome</keyword>
<keyword evidence="1" id="KW-0596">Phosphopantetheine</keyword>
<dbReference type="SUPFAM" id="SSF52777">
    <property type="entry name" value="CoA-dependent acyltransferases"/>
    <property type="match status" value="2"/>
</dbReference>
<dbReference type="Pfam" id="PF00668">
    <property type="entry name" value="Condensation"/>
    <property type="match status" value="1"/>
</dbReference>
<dbReference type="InterPro" id="IPR045851">
    <property type="entry name" value="AMP-bd_C_sf"/>
</dbReference>
<dbReference type="GO" id="GO:0031177">
    <property type="term" value="F:phosphopantetheine binding"/>
    <property type="evidence" value="ECO:0007669"/>
    <property type="project" value="TreeGrafter"/>
</dbReference>
<feature type="region of interest" description="Disordered" evidence="4">
    <location>
        <begin position="10"/>
        <end position="52"/>
    </location>
</feature>